<proteinExistence type="predicted"/>
<evidence type="ECO:0008006" key="5">
    <source>
        <dbReference type="Google" id="ProtNLM"/>
    </source>
</evidence>
<feature type="transmembrane region" description="Helical" evidence="2">
    <location>
        <begin position="172"/>
        <end position="195"/>
    </location>
</feature>
<feature type="compositionally biased region" description="Low complexity" evidence="1">
    <location>
        <begin position="16"/>
        <end position="33"/>
    </location>
</feature>
<dbReference type="Proteomes" id="UP001501586">
    <property type="component" value="Unassembled WGS sequence"/>
</dbReference>
<feature type="region of interest" description="Disordered" evidence="1">
    <location>
        <begin position="246"/>
        <end position="288"/>
    </location>
</feature>
<evidence type="ECO:0000256" key="2">
    <source>
        <dbReference type="SAM" id="Phobius"/>
    </source>
</evidence>
<gene>
    <name evidence="3" type="ORF">GCM10022261_29070</name>
</gene>
<name>A0ABP8EMZ8_9MICO</name>
<protein>
    <recommendedName>
        <fullName evidence="5">DUF4352 domain-containing protein</fullName>
    </recommendedName>
</protein>
<feature type="compositionally biased region" description="Low complexity" evidence="1">
    <location>
        <begin position="246"/>
        <end position="258"/>
    </location>
</feature>
<feature type="region of interest" description="Disordered" evidence="1">
    <location>
        <begin position="1"/>
        <end position="104"/>
    </location>
</feature>
<reference evidence="4" key="1">
    <citation type="journal article" date="2019" name="Int. J. Syst. Evol. Microbiol.">
        <title>The Global Catalogue of Microorganisms (GCM) 10K type strain sequencing project: providing services to taxonomists for standard genome sequencing and annotation.</title>
        <authorList>
            <consortium name="The Broad Institute Genomics Platform"/>
            <consortium name="The Broad Institute Genome Sequencing Center for Infectious Disease"/>
            <person name="Wu L."/>
            <person name="Ma J."/>
        </authorList>
    </citation>
    <scope>NUCLEOTIDE SEQUENCE [LARGE SCALE GENOMIC DNA]</scope>
    <source>
        <strain evidence="4">JCM 17458</strain>
    </source>
</reference>
<feature type="transmembrane region" description="Helical" evidence="2">
    <location>
        <begin position="207"/>
        <end position="230"/>
    </location>
</feature>
<feature type="compositionally biased region" description="Acidic residues" evidence="1">
    <location>
        <begin position="264"/>
        <end position="279"/>
    </location>
</feature>
<feature type="compositionally biased region" description="Polar residues" evidence="1">
    <location>
        <begin position="1"/>
        <end position="12"/>
    </location>
</feature>
<keyword evidence="2" id="KW-0812">Transmembrane</keyword>
<accession>A0ABP8EMZ8</accession>
<organism evidence="3 4">
    <name type="scientific">Brevibacterium daeguense</name>
    <dbReference type="NCBI Taxonomy" id="909936"/>
    <lineage>
        <taxon>Bacteria</taxon>
        <taxon>Bacillati</taxon>
        <taxon>Actinomycetota</taxon>
        <taxon>Actinomycetes</taxon>
        <taxon>Micrococcales</taxon>
        <taxon>Brevibacteriaceae</taxon>
        <taxon>Brevibacterium</taxon>
    </lineage>
</organism>
<keyword evidence="4" id="KW-1185">Reference proteome</keyword>
<evidence type="ECO:0000256" key="1">
    <source>
        <dbReference type="SAM" id="MobiDB-lite"/>
    </source>
</evidence>
<keyword evidence="2" id="KW-0472">Membrane</keyword>
<evidence type="ECO:0000313" key="3">
    <source>
        <dbReference type="EMBL" id="GAA4285376.1"/>
    </source>
</evidence>
<evidence type="ECO:0000313" key="4">
    <source>
        <dbReference type="Proteomes" id="UP001501586"/>
    </source>
</evidence>
<sequence length="413" mass="42039">MSSSHPYGSDPNNPYGGADDSSGSSRYGGSDQGPQAPQYGSQPGDHGDQAGYGQPQYGSQPSGYGEQPGGYGGQPGYGDQSGYGQPQYGSQPGGYGEQPPAYQTAGAYEQGSSDQFTPAYGADHQYGAYGSGYGYGGDNPKEKNIWGVLALVAGILALLGSFLGLIPFVGPVLGIIAFVIGVLALIFGIVGLNAAKKGRASNKGLSLTGLILGALSILLSIIFVILSSIWSVNIVNEAESAYSEAAEAPTVPTAPGGPNTDPAGEADPEDTAPVEEPNAEPDAASGEAVTLTEGVSMQVSVGEATVPDYAVGAEATNGEIAEVVVTITNDSDSSFDPGFPLVECSYSGGSCEDIFDGGDYSGALGFEPVPAGESLEVKMGFGVPHGEIDSMELEFYIDGSDNGYEAPYVFTQG</sequence>
<keyword evidence="2" id="KW-1133">Transmembrane helix</keyword>
<dbReference type="EMBL" id="BAABAZ010000012">
    <property type="protein sequence ID" value="GAA4285376.1"/>
    <property type="molecule type" value="Genomic_DNA"/>
</dbReference>
<dbReference type="RefSeq" id="WP_236863212.1">
    <property type="nucleotide sequence ID" value="NZ_BAABAZ010000012.1"/>
</dbReference>
<feature type="compositionally biased region" description="Gly residues" evidence="1">
    <location>
        <begin position="66"/>
        <end position="81"/>
    </location>
</feature>
<comment type="caution">
    <text evidence="3">The sequence shown here is derived from an EMBL/GenBank/DDBJ whole genome shotgun (WGS) entry which is preliminary data.</text>
</comment>
<feature type="transmembrane region" description="Helical" evidence="2">
    <location>
        <begin position="145"/>
        <end position="166"/>
    </location>
</feature>